<proteinExistence type="predicted"/>
<reference evidence="2 3" key="1">
    <citation type="submission" date="2016-01" db="EMBL/GenBank/DDBJ databases">
        <authorList>
            <person name="Oliw E.H."/>
        </authorList>
    </citation>
    <scope>NUCLEOTIDE SEQUENCE [LARGE SCALE GENOMIC DNA]</scope>
    <source>
        <strain evidence="2 3">MDcuke</strain>
    </source>
</reference>
<feature type="transmembrane region" description="Helical" evidence="1">
    <location>
        <begin position="30"/>
        <end position="55"/>
    </location>
</feature>
<dbReference type="EMBL" id="CP013970">
    <property type="protein sequence ID" value="AXF78430.1"/>
    <property type="molecule type" value="Genomic_DNA"/>
</dbReference>
<keyword evidence="1" id="KW-0472">Membrane</keyword>
<evidence type="ECO:0000313" key="3">
    <source>
        <dbReference type="Proteomes" id="UP000264980"/>
    </source>
</evidence>
<accession>A0A345CYB3</accession>
<protein>
    <submittedName>
        <fullName evidence="2">Uncharacterized protein</fullName>
    </submittedName>
</protein>
<keyword evidence="1" id="KW-0812">Transmembrane</keyword>
<evidence type="ECO:0000313" key="2">
    <source>
        <dbReference type="EMBL" id="AXF78430.1"/>
    </source>
</evidence>
<keyword evidence="1" id="KW-1133">Transmembrane helix</keyword>
<dbReference type="AlphaFoldDB" id="A0A345CYB3"/>
<dbReference type="Proteomes" id="UP000264980">
    <property type="component" value="Chromosome"/>
</dbReference>
<sequence length="60" mass="6603">MFASGGSYVGRSLQLPMFLVFPPLLPRPGFWPSLGVCVIMTFILFGVFSLSVHLFGIKLL</sequence>
<name>A0A345CYB3_9GAMM</name>
<evidence type="ECO:0000256" key="1">
    <source>
        <dbReference type="SAM" id="Phobius"/>
    </source>
</evidence>
<organism evidence="2 3">
    <name type="scientific">Erwinia tracheiphila</name>
    <dbReference type="NCBI Taxonomy" id="65700"/>
    <lineage>
        <taxon>Bacteria</taxon>
        <taxon>Pseudomonadati</taxon>
        <taxon>Pseudomonadota</taxon>
        <taxon>Gammaproteobacteria</taxon>
        <taxon>Enterobacterales</taxon>
        <taxon>Erwiniaceae</taxon>
        <taxon>Erwinia</taxon>
    </lineage>
</organism>
<gene>
    <name evidence="2" type="ORF">AV903_24405</name>
</gene>